<dbReference type="EMBL" id="JBBKAI010000002">
    <property type="protein sequence ID" value="MEJ8655059.1"/>
    <property type="molecule type" value="Genomic_DNA"/>
</dbReference>
<accession>A0ACC6Q9P7</accession>
<evidence type="ECO:0000313" key="2">
    <source>
        <dbReference type="Proteomes" id="UP001375539"/>
    </source>
</evidence>
<organism evidence="1 2">
    <name type="scientific">Streptomyces pratisoli</name>
    <dbReference type="NCBI Taxonomy" id="3139917"/>
    <lineage>
        <taxon>Bacteria</taxon>
        <taxon>Bacillati</taxon>
        <taxon>Actinomycetota</taxon>
        <taxon>Actinomycetes</taxon>
        <taxon>Kitasatosporales</taxon>
        <taxon>Streptomycetaceae</taxon>
        <taxon>Streptomyces</taxon>
    </lineage>
</organism>
<sequence length="140" mass="15157">MTTKDTVYIASNPHSCSEPNHIAAFDIRTAKRKWMTTASKTPGVGTFIPIRAQGDGLIAYMLPSGRPGSRVVHLAPADGKQTTLLRMPEAQLAGTPERDMISTEVPDPALFKNGRLYLHRSGAFNEYTAGAPMTMILGTQ</sequence>
<proteinExistence type="predicted"/>
<evidence type="ECO:0000313" key="1">
    <source>
        <dbReference type="EMBL" id="MEJ8655059.1"/>
    </source>
</evidence>
<name>A0ACC6Q9P7_9ACTN</name>
<gene>
    <name evidence="1" type="ORF">WKI58_00715</name>
</gene>
<keyword evidence="2" id="KW-1185">Reference proteome</keyword>
<dbReference type="Proteomes" id="UP001375539">
    <property type="component" value="Unassembled WGS sequence"/>
</dbReference>
<protein>
    <submittedName>
        <fullName evidence="1">Uncharacterized protein</fullName>
    </submittedName>
</protein>
<reference evidence="1" key="1">
    <citation type="submission" date="2024-03" db="EMBL/GenBank/DDBJ databases">
        <title>Novel Streptomyces species of biotechnological and ecological value are a feature of Machair soil.</title>
        <authorList>
            <person name="Prole J.R."/>
            <person name="Goodfellow M."/>
            <person name="Allenby N."/>
            <person name="Ward A.C."/>
        </authorList>
    </citation>
    <scope>NUCLEOTIDE SEQUENCE</scope>
    <source>
        <strain evidence="1">MS1.AVA.4</strain>
    </source>
</reference>
<comment type="caution">
    <text evidence="1">The sequence shown here is derived from an EMBL/GenBank/DDBJ whole genome shotgun (WGS) entry which is preliminary data.</text>
</comment>